<dbReference type="InterPro" id="IPR016163">
    <property type="entry name" value="Ald_DH_C"/>
</dbReference>
<evidence type="ECO:0000313" key="4">
    <source>
        <dbReference type="Proteomes" id="UP000295678"/>
    </source>
</evidence>
<dbReference type="InterPro" id="IPR015590">
    <property type="entry name" value="Aldehyde_DH_dom"/>
</dbReference>
<keyword evidence="4" id="KW-1185">Reference proteome</keyword>
<dbReference type="Proteomes" id="UP000295678">
    <property type="component" value="Unassembled WGS sequence"/>
</dbReference>
<comment type="caution">
    <text evidence="3">The sequence shown here is derived from an EMBL/GenBank/DDBJ whole genome shotgun (WGS) entry which is preliminary data.</text>
</comment>
<feature type="domain" description="Aldehyde dehydrogenase" evidence="2">
    <location>
        <begin position="10"/>
        <end position="408"/>
    </location>
</feature>
<dbReference type="PANTHER" id="PTHR11699">
    <property type="entry name" value="ALDEHYDE DEHYDROGENASE-RELATED"/>
    <property type="match status" value="1"/>
</dbReference>
<reference evidence="3 4" key="1">
    <citation type="submission" date="2019-03" db="EMBL/GenBank/DDBJ databases">
        <title>Genomic Encyclopedia of Type Strains, Phase IV (KMG-IV): sequencing the most valuable type-strain genomes for metagenomic binning, comparative biology and taxonomic classification.</title>
        <authorList>
            <person name="Goeker M."/>
        </authorList>
    </citation>
    <scope>NUCLEOTIDE SEQUENCE [LARGE SCALE GENOMIC DNA]</scope>
    <source>
        <strain evidence="3 4">DSM 19345</strain>
    </source>
</reference>
<protein>
    <submittedName>
        <fullName evidence="3">Acyl-CoA reductase-like NAD-dependent aldehyde dehydrogenase</fullName>
    </submittedName>
</protein>
<dbReference type="Gene3D" id="3.40.309.10">
    <property type="entry name" value="Aldehyde Dehydrogenase, Chain A, domain 2"/>
    <property type="match status" value="1"/>
</dbReference>
<evidence type="ECO:0000313" key="3">
    <source>
        <dbReference type="EMBL" id="TCT10776.1"/>
    </source>
</evidence>
<dbReference type="InterPro" id="IPR016161">
    <property type="entry name" value="Ald_DH/histidinol_DH"/>
</dbReference>
<evidence type="ECO:0000259" key="2">
    <source>
        <dbReference type="Pfam" id="PF00171"/>
    </source>
</evidence>
<name>A0A4R3MBP5_9HYPH</name>
<dbReference type="Gene3D" id="3.40.605.10">
    <property type="entry name" value="Aldehyde Dehydrogenase, Chain A, domain 1"/>
    <property type="match status" value="1"/>
</dbReference>
<dbReference type="EMBL" id="SMAK01000005">
    <property type="protein sequence ID" value="TCT10776.1"/>
    <property type="molecule type" value="Genomic_DNA"/>
</dbReference>
<keyword evidence="1" id="KW-0560">Oxidoreductase</keyword>
<gene>
    <name evidence="3" type="ORF">EDC22_105277</name>
</gene>
<dbReference type="Pfam" id="PF00171">
    <property type="entry name" value="Aldedh"/>
    <property type="match status" value="1"/>
</dbReference>
<organism evidence="3 4">
    <name type="scientific">Tepidamorphus gemmatus</name>
    <dbReference type="NCBI Taxonomy" id="747076"/>
    <lineage>
        <taxon>Bacteria</taxon>
        <taxon>Pseudomonadati</taxon>
        <taxon>Pseudomonadota</taxon>
        <taxon>Alphaproteobacteria</taxon>
        <taxon>Hyphomicrobiales</taxon>
        <taxon>Tepidamorphaceae</taxon>
        <taxon>Tepidamorphus</taxon>
    </lineage>
</organism>
<dbReference type="InterPro" id="IPR016162">
    <property type="entry name" value="Ald_DH_N"/>
</dbReference>
<proteinExistence type="predicted"/>
<dbReference type="OrthoDB" id="9815791at2"/>
<dbReference type="GO" id="GO:0016620">
    <property type="term" value="F:oxidoreductase activity, acting on the aldehyde or oxo group of donors, NAD or NADP as acceptor"/>
    <property type="evidence" value="ECO:0007669"/>
    <property type="project" value="InterPro"/>
</dbReference>
<accession>A0A4R3MBP5</accession>
<dbReference type="AlphaFoldDB" id="A0A4R3MBP5"/>
<sequence>MSVTEDRPRMQVPDAALERGRLMLERARWAAAKLAKMDRPAVMTAVDAAAAAGHARAREFAERAVAETGYGVVAHKVLKNEACSKGIVDLYRSEDFVSPRIDPARKMVELPRPAGVIFALVPVTNPVATVFFKCLLALMTRNAIIISPHPAARRVCAEAAKALAAAATAAGAPDGAIQVIEEPTIPLIESLMSDDRVDLIVATGGPAVVKAAYRSGNPALGVGPGNAPVLVDDTADVAAAARRIVESKSFDNSILCTNESTVLAYEAVADRLLAEFRKAGAHVCTTEESARLRSLLFHEDGFNVDVIGKDAAWIAEKAGFRAPGARILVTPVALVQPEEKLVREKLCPVLAFARVGGLDQAIAAARSMMRRAGRGHSAVVHSTNETTILAFAAAVPALRVVVNVGCSLGAAGFDTHLGPSMTIGTGFVGGSSIGDNLTPQHFVQFARIAYNRSEAVPFGRFEGLDPLRLDDLPPAAPHPAVPQLAAIAGGQIPADALRAELRRLILEELNAVLAA</sequence>
<dbReference type="SUPFAM" id="SSF53720">
    <property type="entry name" value="ALDH-like"/>
    <property type="match status" value="1"/>
</dbReference>
<evidence type="ECO:0000256" key="1">
    <source>
        <dbReference type="ARBA" id="ARBA00023002"/>
    </source>
</evidence>
<dbReference type="RefSeq" id="WP_132806609.1">
    <property type="nucleotide sequence ID" value="NZ_SMAK01000005.1"/>
</dbReference>